<dbReference type="GO" id="GO:0005829">
    <property type="term" value="C:cytosol"/>
    <property type="evidence" value="ECO:0007669"/>
    <property type="project" value="TreeGrafter"/>
</dbReference>
<dbReference type="Gene3D" id="1.10.10.10">
    <property type="entry name" value="Winged helix-like DNA-binding domain superfamily/Winged helix DNA-binding domain"/>
    <property type="match status" value="1"/>
</dbReference>
<keyword evidence="2" id="KW-0805">Transcription regulation</keyword>
<dbReference type="Pfam" id="PF00126">
    <property type="entry name" value="HTH_1"/>
    <property type="match status" value="1"/>
</dbReference>
<dbReference type="OrthoDB" id="63123at2"/>
<feature type="domain" description="HTH lysR-type" evidence="5">
    <location>
        <begin position="1"/>
        <end position="59"/>
    </location>
</feature>
<dbReference type="SUPFAM" id="SSF46785">
    <property type="entry name" value="Winged helix' DNA-binding domain"/>
    <property type="match status" value="1"/>
</dbReference>
<gene>
    <name evidence="6" type="ORF">AXI58_15235</name>
</gene>
<keyword evidence="3" id="KW-0238">DNA-binding</keyword>
<comment type="caution">
    <text evidence="6">The sequence shown here is derived from an EMBL/GenBank/DDBJ whole genome shotgun (WGS) entry which is preliminary data.</text>
</comment>
<dbReference type="InterPro" id="IPR000847">
    <property type="entry name" value="LysR_HTH_N"/>
</dbReference>
<evidence type="ECO:0000256" key="1">
    <source>
        <dbReference type="ARBA" id="ARBA00009437"/>
    </source>
</evidence>
<dbReference type="PANTHER" id="PTHR30419:SF24">
    <property type="entry name" value="HTH-TYPE TRANSCRIPTIONAL REGULATOR CZCR"/>
    <property type="match status" value="1"/>
</dbReference>
<dbReference type="FunFam" id="1.10.10.10:FF:000455">
    <property type="entry name" value="LysR family transcriptional regulator"/>
    <property type="match status" value="1"/>
</dbReference>
<dbReference type="InterPro" id="IPR036390">
    <property type="entry name" value="WH_DNA-bd_sf"/>
</dbReference>
<evidence type="ECO:0000256" key="3">
    <source>
        <dbReference type="ARBA" id="ARBA00023125"/>
    </source>
</evidence>
<comment type="similarity">
    <text evidence="1">Belongs to the LysR transcriptional regulatory family.</text>
</comment>
<keyword evidence="4" id="KW-0804">Transcription</keyword>
<reference evidence="7" key="1">
    <citation type="submission" date="2016-02" db="EMBL/GenBank/DDBJ databases">
        <authorList>
            <person name="Dunlap C."/>
        </authorList>
    </citation>
    <scope>NUCLEOTIDE SEQUENCE [LARGE SCALE GENOMIC DNA]</scope>
    <source>
        <strain evidence="7">NRRL B-41092</strain>
    </source>
</reference>
<proteinExistence type="inferred from homology"/>
<dbReference type="InterPro" id="IPR036388">
    <property type="entry name" value="WH-like_DNA-bd_sf"/>
</dbReference>
<dbReference type="AlphaFoldDB" id="A0A150F9F1"/>
<evidence type="ECO:0000256" key="4">
    <source>
        <dbReference type="ARBA" id="ARBA00023163"/>
    </source>
</evidence>
<dbReference type="CDD" id="cd05466">
    <property type="entry name" value="PBP2_LTTR_substrate"/>
    <property type="match status" value="1"/>
</dbReference>
<dbReference type="InterPro" id="IPR005119">
    <property type="entry name" value="LysR_subst-bd"/>
</dbReference>
<dbReference type="PROSITE" id="PS50931">
    <property type="entry name" value="HTH_LYSR"/>
    <property type="match status" value="1"/>
</dbReference>
<dbReference type="PANTHER" id="PTHR30419">
    <property type="entry name" value="HTH-TYPE TRANSCRIPTIONAL REGULATOR YBHD"/>
    <property type="match status" value="1"/>
</dbReference>
<evidence type="ECO:0000256" key="2">
    <source>
        <dbReference type="ARBA" id="ARBA00023015"/>
    </source>
</evidence>
<dbReference type="STRING" id="1793963.AXI58_15235"/>
<sequence>MTITQLRVFVKIAETGSFTKAGQALNMTQPAVSHAVSALESELGVKLIIRDRRNGLLLTDTGKKILVHIREVLKGIEKVEQLAAAEKGLEQGTIHIGTFPAASAYFMPKLISVFKQRYPKLELVLHEGTADEVKEWLHSRVIDAGILLFPTEDMDYLLLKKDKMAAVMHKDHPLCARSSVTIKDLDGEPMVVCDGGYTSPFAGLFKKAGAELCAAFTVFNVSTSINMVREGLGLAILSEMSMAGTPLPDEVVVKEFTPDVFREVQLAVPSIKDASLAAKLFIDIAEELFIHENTDAE</sequence>
<dbReference type="RefSeq" id="WP_061521637.1">
    <property type="nucleotide sequence ID" value="NZ_JARLZY010000011.1"/>
</dbReference>
<evidence type="ECO:0000313" key="7">
    <source>
        <dbReference type="Proteomes" id="UP000075430"/>
    </source>
</evidence>
<dbReference type="Pfam" id="PF03466">
    <property type="entry name" value="LysR_substrate"/>
    <property type="match status" value="1"/>
</dbReference>
<dbReference type="GO" id="GO:0003677">
    <property type="term" value="F:DNA binding"/>
    <property type="evidence" value="ECO:0007669"/>
    <property type="project" value="UniProtKB-KW"/>
</dbReference>
<keyword evidence="7" id="KW-1185">Reference proteome</keyword>
<protein>
    <submittedName>
        <fullName evidence="6">Transcriptional regulator</fullName>
    </submittedName>
</protein>
<dbReference type="GO" id="GO:0003700">
    <property type="term" value="F:DNA-binding transcription factor activity"/>
    <property type="evidence" value="ECO:0007669"/>
    <property type="project" value="InterPro"/>
</dbReference>
<dbReference type="SUPFAM" id="SSF53850">
    <property type="entry name" value="Periplasmic binding protein-like II"/>
    <property type="match status" value="1"/>
</dbReference>
<dbReference type="EMBL" id="LSBA01000014">
    <property type="protein sequence ID" value="KXZ20152.1"/>
    <property type="molecule type" value="Genomic_DNA"/>
</dbReference>
<name>A0A150F9F1_9BACI</name>
<evidence type="ECO:0000259" key="5">
    <source>
        <dbReference type="PROSITE" id="PS50931"/>
    </source>
</evidence>
<evidence type="ECO:0000313" key="6">
    <source>
        <dbReference type="EMBL" id="KXZ20152.1"/>
    </source>
</evidence>
<organism evidence="6 7">
    <name type="scientific">Bacillus nakamurai</name>
    <dbReference type="NCBI Taxonomy" id="1793963"/>
    <lineage>
        <taxon>Bacteria</taxon>
        <taxon>Bacillati</taxon>
        <taxon>Bacillota</taxon>
        <taxon>Bacilli</taxon>
        <taxon>Bacillales</taxon>
        <taxon>Bacillaceae</taxon>
        <taxon>Bacillus</taxon>
    </lineage>
</organism>
<dbReference type="PRINTS" id="PR00039">
    <property type="entry name" value="HTHLYSR"/>
</dbReference>
<dbReference type="Proteomes" id="UP000075430">
    <property type="component" value="Unassembled WGS sequence"/>
</dbReference>
<dbReference type="Gene3D" id="3.40.190.10">
    <property type="entry name" value="Periplasmic binding protein-like II"/>
    <property type="match status" value="2"/>
</dbReference>
<accession>A0A150F9F1</accession>
<dbReference type="InterPro" id="IPR050950">
    <property type="entry name" value="HTH-type_LysR_regulators"/>
</dbReference>